<name>A0A6A4VEH3_AMPAM</name>
<comment type="subcellular location">
    <subcellularLocation>
        <location evidence="1">Membrane</location>
        <topology evidence="1">Multi-pass membrane protein</topology>
    </subcellularLocation>
</comment>
<keyword evidence="10" id="KW-1185">Reference proteome</keyword>
<dbReference type="SUPFAM" id="SSF103473">
    <property type="entry name" value="MFS general substrate transporter"/>
    <property type="match status" value="1"/>
</dbReference>
<reference evidence="9 10" key="1">
    <citation type="submission" date="2019-07" db="EMBL/GenBank/DDBJ databases">
        <title>Draft genome assembly of a fouling barnacle, Amphibalanus amphitrite (Darwin, 1854): The first reference genome for Thecostraca.</title>
        <authorList>
            <person name="Kim W."/>
        </authorList>
    </citation>
    <scope>NUCLEOTIDE SEQUENCE [LARGE SCALE GENOMIC DNA]</scope>
    <source>
        <strain evidence="9">SNU_AA5</strain>
        <tissue evidence="9">Soma without cirri and trophi</tissue>
    </source>
</reference>
<dbReference type="Proteomes" id="UP000440578">
    <property type="component" value="Unassembled WGS sequence"/>
</dbReference>
<keyword evidence="5 7" id="KW-0472">Membrane</keyword>
<proteinExistence type="predicted"/>
<feature type="transmembrane region" description="Helical" evidence="7">
    <location>
        <begin position="215"/>
        <end position="236"/>
    </location>
</feature>
<evidence type="ECO:0000256" key="6">
    <source>
        <dbReference type="SAM" id="MobiDB-lite"/>
    </source>
</evidence>
<feature type="region of interest" description="Disordered" evidence="6">
    <location>
        <begin position="1"/>
        <end position="47"/>
    </location>
</feature>
<feature type="transmembrane region" description="Helical" evidence="7">
    <location>
        <begin position="377"/>
        <end position="402"/>
    </location>
</feature>
<dbReference type="EMBL" id="VIIS01001789">
    <property type="protein sequence ID" value="KAF0292886.1"/>
    <property type="molecule type" value="Genomic_DNA"/>
</dbReference>
<gene>
    <name evidence="9" type="primary">Slc18b1_3</name>
    <name evidence="9" type="ORF">FJT64_009195</name>
</gene>
<feature type="transmembrane region" description="Helical" evidence="7">
    <location>
        <begin position="94"/>
        <end position="114"/>
    </location>
</feature>
<evidence type="ECO:0000256" key="5">
    <source>
        <dbReference type="ARBA" id="ARBA00023136"/>
    </source>
</evidence>
<dbReference type="InterPro" id="IPR050930">
    <property type="entry name" value="MFS_Vesicular_Transporter"/>
</dbReference>
<dbReference type="PROSITE" id="PS50850">
    <property type="entry name" value="MFS"/>
    <property type="match status" value="1"/>
</dbReference>
<accession>A0A6A4VEH3</accession>
<dbReference type="GO" id="GO:0022857">
    <property type="term" value="F:transmembrane transporter activity"/>
    <property type="evidence" value="ECO:0007669"/>
    <property type="project" value="InterPro"/>
</dbReference>
<feature type="transmembrane region" description="Helical" evidence="7">
    <location>
        <begin position="451"/>
        <end position="475"/>
    </location>
</feature>
<evidence type="ECO:0000259" key="8">
    <source>
        <dbReference type="PROSITE" id="PS50850"/>
    </source>
</evidence>
<dbReference type="OrthoDB" id="446368at2759"/>
<feature type="transmembrane region" description="Helical" evidence="7">
    <location>
        <begin position="121"/>
        <end position="142"/>
    </location>
</feature>
<feature type="domain" description="Major facilitator superfamily (MFS) profile" evidence="8">
    <location>
        <begin position="55"/>
        <end position="480"/>
    </location>
</feature>
<sequence length="500" mass="53173">MRRKEDDGKRELSDQQPQEKSDTTEDCRTTEEAPGETDKDASGSPSKISSHQRRLLVFLGAATVLAGCCTLVQVPFFPHEARLRGLTSAQSSVVFSSFSLSELLSFPVTGWLAPRLGVMRLFHAGVAIAGVTGVAFGLVGLVGDSTAFLSASVAVRVAEAVGTAAVQTAARTIVASQFPERLNTVLGFIETMSGAGLCLGPALGGALYALGGYGLSFYFLGGLQLLLFVAGVVMMPTELPSDDDQRQQQKLDEDEEDSSCWRRWRRSSFLRMLALIALTPDNWLTCAALLVVAHNWLSVDPQLEVYVHDTLDISPAELGLFFLGSFVVYAAAGAAWGRLSDAVENTFLLVSGFLSMTALGVLLMPPSPLFGLPPSRLLLGFGMGIRELFQAAAYPILLGLLLRRSIARGLPDTVRGRALVAAVYGTVYSVGKVAGPMVGSAVIGLVEFPGLGTSLGAANIVMVVLMLGRGLVFWLRKESMQITDAVAHSDTEKKAEPGTV</sequence>
<dbReference type="PANTHER" id="PTHR23506">
    <property type="entry name" value="GH10249P"/>
    <property type="match status" value="1"/>
</dbReference>
<evidence type="ECO:0000256" key="4">
    <source>
        <dbReference type="ARBA" id="ARBA00022989"/>
    </source>
</evidence>
<dbReference type="InterPro" id="IPR020846">
    <property type="entry name" value="MFS_dom"/>
</dbReference>
<organism evidence="9 10">
    <name type="scientific">Amphibalanus amphitrite</name>
    <name type="common">Striped barnacle</name>
    <name type="synonym">Balanus amphitrite</name>
    <dbReference type="NCBI Taxonomy" id="1232801"/>
    <lineage>
        <taxon>Eukaryota</taxon>
        <taxon>Metazoa</taxon>
        <taxon>Ecdysozoa</taxon>
        <taxon>Arthropoda</taxon>
        <taxon>Crustacea</taxon>
        <taxon>Multicrustacea</taxon>
        <taxon>Cirripedia</taxon>
        <taxon>Thoracica</taxon>
        <taxon>Thoracicalcarea</taxon>
        <taxon>Balanomorpha</taxon>
        <taxon>Balanoidea</taxon>
        <taxon>Balanidae</taxon>
        <taxon>Amphibalaninae</taxon>
        <taxon>Amphibalanus</taxon>
    </lineage>
</organism>
<dbReference type="Gene3D" id="1.20.1250.20">
    <property type="entry name" value="MFS general substrate transporter like domains"/>
    <property type="match status" value="2"/>
</dbReference>
<evidence type="ECO:0000313" key="9">
    <source>
        <dbReference type="EMBL" id="KAF0292886.1"/>
    </source>
</evidence>
<evidence type="ECO:0000256" key="7">
    <source>
        <dbReference type="SAM" id="Phobius"/>
    </source>
</evidence>
<dbReference type="Pfam" id="PF07690">
    <property type="entry name" value="MFS_1"/>
    <property type="match status" value="1"/>
</dbReference>
<evidence type="ECO:0000256" key="1">
    <source>
        <dbReference type="ARBA" id="ARBA00004141"/>
    </source>
</evidence>
<dbReference type="InterPro" id="IPR011701">
    <property type="entry name" value="MFS"/>
</dbReference>
<feature type="transmembrane region" description="Helical" evidence="7">
    <location>
        <begin position="318"/>
        <end position="339"/>
    </location>
</feature>
<feature type="compositionally biased region" description="Basic and acidic residues" evidence="6">
    <location>
        <begin position="1"/>
        <end position="41"/>
    </location>
</feature>
<evidence type="ECO:0000256" key="3">
    <source>
        <dbReference type="ARBA" id="ARBA00022692"/>
    </source>
</evidence>
<keyword evidence="2" id="KW-0813">Transport</keyword>
<keyword evidence="3 7" id="KW-0812">Transmembrane</keyword>
<feature type="transmembrane region" description="Helical" evidence="7">
    <location>
        <begin position="272"/>
        <end position="298"/>
    </location>
</feature>
<dbReference type="GO" id="GO:0016020">
    <property type="term" value="C:membrane"/>
    <property type="evidence" value="ECO:0007669"/>
    <property type="project" value="UniProtKB-SubCell"/>
</dbReference>
<feature type="transmembrane region" description="Helical" evidence="7">
    <location>
        <begin position="346"/>
        <end position="365"/>
    </location>
</feature>
<dbReference type="PANTHER" id="PTHR23506:SF26">
    <property type="entry name" value="MFS-TYPE TRANSPORTER SLC18B1"/>
    <property type="match status" value="1"/>
</dbReference>
<dbReference type="InterPro" id="IPR036259">
    <property type="entry name" value="MFS_trans_sf"/>
</dbReference>
<dbReference type="AlphaFoldDB" id="A0A6A4VEH3"/>
<feature type="transmembrane region" description="Helical" evidence="7">
    <location>
        <begin position="55"/>
        <end position="74"/>
    </location>
</feature>
<evidence type="ECO:0000313" key="10">
    <source>
        <dbReference type="Proteomes" id="UP000440578"/>
    </source>
</evidence>
<evidence type="ECO:0000256" key="2">
    <source>
        <dbReference type="ARBA" id="ARBA00022448"/>
    </source>
</evidence>
<comment type="caution">
    <text evidence="9">The sequence shown here is derived from an EMBL/GenBank/DDBJ whole genome shotgun (WGS) entry which is preliminary data.</text>
</comment>
<keyword evidence="4 7" id="KW-1133">Transmembrane helix</keyword>
<protein>
    <submittedName>
        <fullName evidence="9">MFS-type transporter SLC18B1</fullName>
    </submittedName>
</protein>